<name>A0A062UEK5_9PROT</name>
<keyword evidence="1" id="KW-0732">Signal</keyword>
<organism evidence="2 3">
    <name type="scientific">Hyphomonas chukchiensis</name>
    <dbReference type="NCBI Taxonomy" id="1280947"/>
    <lineage>
        <taxon>Bacteria</taxon>
        <taxon>Pseudomonadati</taxon>
        <taxon>Pseudomonadota</taxon>
        <taxon>Alphaproteobacteria</taxon>
        <taxon>Hyphomonadales</taxon>
        <taxon>Hyphomonadaceae</taxon>
        <taxon>Hyphomonas</taxon>
    </lineage>
</organism>
<dbReference type="AlphaFoldDB" id="A0A062UEK5"/>
<accession>A0A062UEK5</accession>
<sequence length="131" mass="13931">MKKDPAMIRLLLASLALTVATPAAADSLSPKQVERCKAMQVTLAPKKAELEEATAKRDALAAKAEALGEGYEDAQVMRLASASNAEAADSAKAEFDAAKRAFAQAEFALQANARQFNQDVADYNQSCTPKK</sequence>
<dbReference type="PATRIC" id="fig|1280947.3.peg.2964"/>
<feature type="signal peptide" evidence="1">
    <location>
        <begin position="1"/>
        <end position="25"/>
    </location>
</feature>
<reference evidence="2 3" key="1">
    <citation type="journal article" date="2014" name="Antonie Van Leeuwenhoek">
        <title>Hyphomonas beringensis sp. nov. and Hyphomonas chukchiensis sp. nov., isolated from surface seawater of the Bering Sea and Chukchi Sea.</title>
        <authorList>
            <person name="Li C."/>
            <person name="Lai Q."/>
            <person name="Li G."/>
            <person name="Dong C."/>
            <person name="Wang J."/>
            <person name="Liao Y."/>
            <person name="Shao Z."/>
        </authorList>
    </citation>
    <scope>NUCLEOTIDE SEQUENCE [LARGE SCALE GENOMIC DNA]</scope>
    <source>
        <strain evidence="2 3">BH-BN04-4</strain>
    </source>
</reference>
<evidence type="ECO:0000313" key="2">
    <source>
        <dbReference type="EMBL" id="KCZ56133.1"/>
    </source>
</evidence>
<proteinExistence type="predicted"/>
<gene>
    <name evidence="2" type="ORF">HY30_07715</name>
</gene>
<feature type="chain" id="PRO_5001615072" evidence="1">
    <location>
        <begin position="26"/>
        <end position="131"/>
    </location>
</feature>
<dbReference type="EMBL" id="AWFG01000052">
    <property type="protein sequence ID" value="KCZ56133.1"/>
    <property type="molecule type" value="Genomic_DNA"/>
</dbReference>
<evidence type="ECO:0000256" key="1">
    <source>
        <dbReference type="SAM" id="SignalP"/>
    </source>
</evidence>
<comment type="caution">
    <text evidence="2">The sequence shown here is derived from an EMBL/GenBank/DDBJ whole genome shotgun (WGS) entry which is preliminary data.</text>
</comment>
<dbReference type="Proteomes" id="UP000027190">
    <property type="component" value="Unassembled WGS sequence"/>
</dbReference>
<protein>
    <submittedName>
        <fullName evidence="2">Uncharacterized protein</fullName>
    </submittedName>
</protein>
<keyword evidence="3" id="KW-1185">Reference proteome</keyword>
<evidence type="ECO:0000313" key="3">
    <source>
        <dbReference type="Proteomes" id="UP000027190"/>
    </source>
</evidence>